<organism evidence="3 4">
    <name type="scientific">Coilia grayii</name>
    <name type="common">Gray's grenadier anchovy</name>
    <dbReference type="NCBI Taxonomy" id="363190"/>
    <lineage>
        <taxon>Eukaryota</taxon>
        <taxon>Metazoa</taxon>
        <taxon>Chordata</taxon>
        <taxon>Craniata</taxon>
        <taxon>Vertebrata</taxon>
        <taxon>Euteleostomi</taxon>
        <taxon>Actinopterygii</taxon>
        <taxon>Neopterygii</taxon>
        <taxon>Teleostei</taxon>
        <taxon>Clupei</taxon>
        <taxon>Clupeiformes</taxon>
        <taxon>Clupeoidei</taxon>
        <taxon>Engraulidae</taxon>
        <taxon>Coilinae</taxon>
        <taxon>Coilia</taxon>
    </lineage>
</organism>
<sequence>MVTFGPSITSASTLPPPPGLLALEPTSAGERAGTQAREVPVYRELWFMVVMAAVALVLLAIILGLLLHRTVSRQQPPLTRERPPLVPMPLEKRGPMAVSTPSNSYLFDTVPDTTTASNTVTLKGFTIHREEVADCKVVEEEDGIVTVSTLHVTTLAQSPNSLHRSISEVIDKKNQEEEKGEPWERQKRWHDSGMFMEDEEFVDTIKGFSTVRKEHTMFTDTNL</sequence>
<dbReference type="Proteomes" id="UP001591681">
    <property type="component" value="Unassembled WGS sequence"/>
</dbReference>
<name>A0ABD1J7T0_9TELE</name>
<feature type="compositionally biased region" description="Polar residues" evidence="1">
    <location>
        <begin position="1"/>
        <end position="13"/>
    </location>
</feature>
<dbReference type="AlphaFoldDB" id="A0ABD1J7T0"/>
<accession>A0ABD1J7T0</accession>
<keyword evidence="2" id="KW-0812">Transmembrane</keyword>
<reference evidence="3 4" key="1">
    <citation type="submission" date="2024-09" db="EMBL/GenBank/DDBJ databases">
        <title>A chromosome-level genome assembly of Gray's grenadier anchovy, Coilia grayii.</title>
        <authorList>
            <person name="Fu Z."/>
        </authorList>
    </citation>
    <scope>NUCLEOTIDE SEQUENCE [LARGE SCALE GENOMIC DNA]</scope>
    <source>
        <strain evidence="3">G4</strain>
        <tissue evidence="3">Muscle</tissue>
    </source>
</reference>
<comment type="caution">
    <text evidence="3">The sequence shown here is derived from an EMBL/GenBank/DDBJ whole genome shotgun (WGS) entry which is preliminary data.</text>
</comment>
<keyword evidence="4" id="KW-1185">Reference proteome</keyword>
<gene>
    <name evidence="3" type="ORF">ACEWY4_022198</name>
</gene>
<keyword evidence="2" id="KW-1133">Transmembrane helix</keyword>
<feature type="transmembrane region" description="Helical" evidence="2">
    <location>
        <begin position="45"/>
        <end position="67"/>
    </location>
</feature>
<evidence type="ECO:0000256" key="1">
    <source>
        <dbReference type="SAM" id="MobiDB-lite"/>
    </source>
</evidence>
<evidence type="ECO:0000313" key="4">
    <source>
        <dbReference type="Proteomes" id="UP001591681"/>
    </source>
</evidence>
<keyword evidence="2" id="KW-0472">Membrane</keyword>
<feature type="region of interest" description="Disordered" evidence="1">
    <location>
        <begin position="1"/>
        <end position="33"/>
    </location>
</feature>
<feature type="region of interest" description="Disordered" evidence="1">
    <location>
        <begin position="76"/>
        <end position="97"/>
    </location>
</feature>
<protein>
    <submittedName>
        <fullName evidence="3">Uncharacterized protein</fullName>
    </submittedName>
</protein>
<evidence type="ECO:0000256" key="2">
    <source>
        <dbReference type="SAM" id="Phobius"/>
    </source>
</evidence>
<evidence type="ECO:0000313" key="3">
    <source>
        <dbReference type="EMBL" id="KAL2082380.1"/>
    </source>
</evidence>
<proteinExistence type="predicted"/>
<dbReference type="EMBL" id="JBHFQA010000019">
    <property type="protein sequence ID" value="KAL2082380.1"/>
    <property type="molecule type" value="Genomic_DNA"/>
</dbReference>